<dbReference type="AlphaFoldDB" id="A0AAV2QT91"/>
<protein>
    <submittedName>
        <fullName evidence="1">Uncharacterized protein</fullName>
    </submittedName>
</protein>
<name>A0AAV2QT91_MEGNR</name>
<gene>
    <name evidence="1" type="ORF">MNOR_LOCUS15991</name>
</gene>
<comment type="caution">
    <text evidence="1">The sequence shown here is derived from an EMBL/GenBank/DDBJ whole genome shotgun (WGS) entry which is preliminary data.</text>
</comment>
<accession>A0AAV2QT91</accession>
<evidence type="ECO:0000313" key="1">
    <source>
        <dbReference type="EMBL" id="CAL4097438.1"/>
    </source>
</evidence>
<organism evidence="1 2">
    <name type="scientific">Meganyctiphanes norvegica</name>
    <name type="common">Northern krill</name>
    <name type="synonym">Thysanopoda norvegica</name>
    <dbReference type="NCBI Taxonomy" id="48144"/>
    <lineage>
        <taxon>Eukaryota</taxon>
        <taxon>Metazoa</taxon>
        <taxon>Ecdysozoa</taxon>
        <taxon>Arthropoda</taxon>
        <taxon>Crustacea</taxon>
        <taxon>Multicrustacea</taxon>
        <taxon>Malacostraca</taxon>
        <taxon>Eumalacostraca</taxon>
        <taxon>Eucarida</taxon>
        <taxon>Euphausiacea</taxon>
        <taxon>Euphausiidae</taxon>
        <taxon>Meganyctiphanes</taxon>
    </lineage>
</organism>
<proteinExistence type="predicted"/>
<reference evidence="1 2" key="1">
    <citation type="submission" date="2024-05" db="EMBL/GenBank/DDBJ databases">
        <authorList>
            <person name="Wallberg A."/>
        </authorList>
    </citation>
    <scope>NUCLEOTIDE SEQUENCE [LARGE SCALE GENOMIC DNA]</scope>
</reference>
<keyword evidence="2" id="KW-1185">Reference proteome</keyword>
<evidence type="ECO:0000313" key="2">
    <source>
        <dbReference type="Proteomes" id="UP001497623"/>
    </source>
</evidence>
<feature type="non-terminal residue" evidence="1">
    <location>
        <position position="226"/>
    </location>
</feature>
<dbReference type="EMBL" id="CAXKWB010010277">
    <property type="protein sequence ID" value="CAL4097438.1"/>
    <property type="molecule type" value="Genomic_DNA"/>
</dbReference>
<dbReference type="Proteomes" id="UP001497623">
    <property type="component" value="Unassembled WGS sequence"/>
</dbReference>
<sequence>AGDNSLLEQSWNDLNSTLLEQLKALNSTETPHMKRKADVIHTSNIQQHFDAFDDHNSFDNSHDSGNELETSQVQEISVVRGFENSGEGCINGSGVQHQTFDDHNGFKNSLVTINEFETSQVQETSVVRGFETSREGCTNGSRIEQLTKSGEVKGMTSSVEVRGMRHSSFVSRLPIPRPTKGRLKRRPSYVLPPVYKAAADPTAPPTVVRCFVSRLPQPQPVKYSTP</sequence>
<feature type="non-terminal residue" evidence="1">
    <location>
        <position position="1"/>
    </location>
</feature>